<evidence type="ECO:0000313" key="4">
    <source>
        <dbReference type="Proteomes" id="UP000320623"/>
    </source>
</evidence>
<accession>A0A0S4N5W0</accession>
<evidence type="ECO:0000256" key="2">
    <source>
        <dbReference type="SAM" id="Phobius"/>
    </source>
</evidence>
<organism evidence="3 4">
    <name type="scientific">Candidatus Thermokryptus mobilis</name>
    <dbReference type="NCBI Taxonomy" id="1643428"/>
    <lineage>
        <taxon>Bacteria</taxon>
        <taxon>Pseudomonadati</taxon>
        <taxon>Candidatus Kryptoniota</taxon>
        <taxon>Candidatus Thermokryptus</taxon>
    </lineage>
</organism>
<reference evidence="4" key="1">
    <citation type="submission" date="2015-11" db="EMBL/GenBank/DDBJ databases">
        <authorList>
            <person name="Varghese N."/>
        </authorList>
    </citation>
    <scope>NUCLEOTIDE SEQUENCE [LARGE SCALE GENOMIC DNA]</scope>
</reference>
<keyword evidence="1" id="KW-0175">Coiled coil</keyword>
<dbReference type="Proteomes" id="UP000320623">
    <property type="component" value="Unassembled WGS sequence"/>
</dbReference>
<dbReference type="STRING" id="1643428.GCA_001442855_01526"/>
<evidence type="ECO:0000313" key="3">
    <source>
        <dbReference type="EMBL" id="CUU06588.1"/>
    </source>
</evidence>
<keyword evidence="4" id="KW-1185">Reference proteome</keyword>
<gene>
    <name evidence="3" type="ORF">JGI1_01559</name>
</gene>
<dbReference type="NCBIfam" id="TIGR03545">
    <property type="entry name" value="TIGR03545 family protein"/>
    <property type="match status" value="1"/>
</dbReference>
<feature type="coiled-coil region" evidence="1">
    <location>
        <begin position="533"/>
        <end position="597"/>
    </location>
</feature>
<feature type="coiled-coil region" evidence="1">
    <location>
        <begin position="180"/>
        <end position="217"/>
    </location>
</feature>
<feature type="transmembrane region" description="Helical" evidence="2">
    <location>
        <begin position="7"/>
        <end position="26"/>
    </location>
</feature>
<keyword evidence="2" id="KW-1133">Transmembrane helix</keyword>
<keyword evidence="2" id="KW-0472">Membrane</keyword>
<dbReference type="AlphaFoldDB" id="A0A0S4N5W0"/>
<dbReference type="RefSeq" id="WP_140945294.1">
    <property type="nucleotide sequence ID" value="NZ_FAOO01000010.1"/>
</dbReference>
<dbReference type="EMBL" id="FAOO01000010">
    <property type="protein sequence ID" value="CUU06588.1"/>
    <property type="molecule type" value="Genomic_DNA"/>
</dbReference>
<dbReference type="InterPro" id="IPR019934">
    <property type="entry name" value="CHP03545"/>
</dbReference>
<evidence type="ECO:0000256" key="1">
    <source>
        <dbReference type="SAM" id="Coils"/>
    </source>
</evidence>
<sequence length="616" mass="71175">MKYIRKSGVIFVAVLVLIFVLLNIFLTDKWLERTLEKAGEGIVGAKVEIDNLDFSILNLSFKWNRLQVAHPEIAFKNMIETGPVEFKLSPSALLKRKVVIERMKVLNIKTFTDRKTDGRLPKKKEEKKEPSFIEKQFAVVLEQVTSTPAFDILSEIKTMKVEDVVDKVKLETPNKVDSIKKEFISRVDKIRAEVESIEKEIDSLRQIERNLRSLNVRDIKTVDDLKRTRDVIVNAANFVKGLKGKYDSRINEVKDLKSKIEGAKLEFQDAIKSDLAKVKDYAKIPDISKMEVVRYLIGPKLFSYYLTYLKYSDRVEKAVEKLQAIKPEKEKKPPRFKGQDIHFVKEKALPNFWLRRCEISGETNGGFFIKGELLDVSSQPKIVGRPTIFSLEGTRPDKAQLYLKLVLDFVSSPPSQKLQLGILNFPIVDLKFDHNVKYLPIRLARASGNFNFEISKQANLIESTAKFNALNPAFAYQDVKFNNQYEEKVAEIFKQTFNSVKNVDVNILLSFKGSDFDVRFNSMLDRQLTQGFKDAVGKEIERIKQDVEKAVREKIDSYLADFERSVENKVNEAYSKLEQYNVQISEFEKLKDAKLREIEDEIKRRGGKLLEQIFRR</sequence>
<keyword evidence="2" id="KW-0812">Transmembrane</keyword>
<protein>
    <submittedName>
        <fullName evidence="3">TIGR03545 family protein</fullName>
    </submittedName>
</protein>
<name>A0A0S4N5W0_9BACT</name>
<dbReference type="OrthoDB" id="1522098at2"/>
<proteinExistence type="predicted"/>